<protein>
    <recommendedName>
        <fullName evidence="4">Secreted protein</fullName>
    </recommendedName>
</protein>
<dbReference type="EMBL" id="MU005767">
    <property type="protein sequence ID" value="KAF2711714.1"/>
    <property type="molecule type" value="Genomic_DNA"/>
</dbReference>
<proteinExistence type="predicted"/>
<sequence>MTLKFDQVLLPFLVLISSHLAHPCLASSPCLFLLSCPSPSRSLQQRQLLRSHPGSSGTHIPMECSPLRSADRIRLGRLFRVLGDAVILRVGVMLRRLV</sequence>
<dbReference type="Proteomes" id="UP000799428">
    <property type="component" value="Unassembled WGS sequence"/>
</dbReference>
<name>A0A6G1KFW3_9PLEO</name>
<reference evidence="2" key="1">
    <citation type="journal article" date="2020" name="Stud. Mycol.">
        <title>101 Dothideomycetes genomes: a test case for predicting lifestyles and emergence of pathogens.</title>
        <authorList>
            <person name="Haridas S."/>
            <person name="Albert R."/>
            <person name="Binder M."/>
            <person name="Bloem J."/>
            <person name="Labutti K."/>
            <person name="Salamov A."/>
            <person name="Andreopoulos B."/>
            <person name="Baker S."/>
            <person name="Barry K."/>
            <person name="Bills G."/>
            <person name="Bluhm B."/>
            <person name="Cannon C."/>
            <person name="Castanera R."/>
            <person name="Culley D."/>
            <person name="Daum C."/>
            <person name="Ezra D."/>
            <person name="Gonzalez J."/>
            <person name="Henrissat B."/>
            <person name="Kuo A."/>
            <person name="Liang C."/>
            <person name="Lipzen A."/>
            <person name="Lutzoni F."/>
            <person name="Magnuson J."/>
            <person name="Mondo S."/>
            <person name="Nolan M."/>
            <person name="Ohm R."/>
            <person name="Pangilinan J."/>
            <person name="Park H.-J."/>
            <person name="Ramirez L."/>
            <person name="Alfaro M."/>
            <person name="Sun H."/>
            <person name="Tritt A."/>
            <person name="Yoshinaga Y."/>
            <person name="Zwiers L.-H."/>
            <person name="Turgeon B."/>
            <person name="Goodwin S."/>
            <person name="Spatafora J."/>
            <person name="Crous P."/>
            <person name="Grigoriev I."/>
        </authorList>
    </citation>
    <scope>NUCLEOTIDE SEQUENCE</scope>
    <source>
        <strain evidence="2">CBS 279.74</strain>
    </source>
</reference>
<gene>
    <name evidence="2" type="ORF">K504DRAFT_227784</name>
</gene>
<evidence type="ECO:0000313" key="3">
    <source>
        <dbReference type="Proteomes" id="UP000799428"/>
    </source>
</evidence>
<keyword evidence="1" id="KW-0732">Signal</keyword>
<accession>A0A6G1KFW3</accession>
<evidence type="ECO:0008006" key="4">
    <source>
        <dbReference type="Google" id="ProtNLM"/>
    </source>
</evidence>
<keyword evidence="3" id="KW-1185">Reference proteome</keyword>
<feature type="chain" id="PRO_5026331586" description="Secreted protein" evidence="1">
    <location>
        <begin position="27"/>
        <end position="98"/>
    </location>
</feature>
<evidence type="ECO:0000256" key="1">
    <source>
        <dbReference type="SAM" id="SignalP"/>
    </source>
</evidence>
<dbReference type="AlphaFoldDB" id="A0A6G1KFW3"/>
<organism evidence="2 3">
    <name type="scientific">Pleomassaria siparia CBS 279.74</name>
    <dbReference type="NCBI Taxonomy" id="1314801"/>
    <lineage>
        <taxon>Eukaryota</taxon>
        <taxon>Fungi</taxon>
        <taxon>Dikarya</taxon>
        <taxon>Ascomycota</taxon>
        <taxon>Pezizomycotina</taxon>
        <taxon>Dothideomycetes</taxon>
        <taxon>Pleosporomycetidae</taxon>
        <taxon>Pleosporales</taxon>
        <taxon>Pleomassariaceae</taxon>
        <taxon>Pleomassaria</taxon>
    </lineage>
</organism>
<evidence type="ECO:0000313" key="2">
    <source>
        <dbReference type="EMBL" id="KAF2711714.1"/>
    </source>
</evidence>
<feature type="signal peptide" evidence="1">
    <location>
        <begin position="1"/>
        <end position="26"/>
    </location>
</feature>